<dbReference type="PANTHER" id="PTHR30446:SF0">
    <property type="entry name" value="RECOMBINATION PROTEIN RECR"/>
    <property type="match status" value="1"/>
</dbReference>
<dbReference type="InterPro" id="IPR023627">
    <property type="entry name" value="Rcmb_RecR"/>
</dbReference>
<dbReference type="PROSITE" id="PS50880">
    <property type="entry name" value="TOPRIM"/>
    <property type="match status" value="1"/>
</dbReference>
<evidence type="ECO:0000256" key="7">
    <source>
        <dbReference type="HAMAP-Rule" id="MF_00017"/>
    </source>
</evidence>
<feature type="zinc finger region" description="C4-type" evidence="7">
    <location>
        <begin position="58"/>
        <end position="73"/>
    </location>
</feature>
<dbReference type="Pfam" id="PF02132">
    <property type="entry name" value="RecR_ZnF"/>
    <property type="match status" value="1"/>
</dbReference>
<dbReference type="Gene3D" id="1.10.8.420">
    <property type="entry name" value="RecR Domain 1"/>
    <property type="match status" value="1"/>
</dbReference>
<evidence type="ECO:0000313" key="11">
    <source>
        <dbReference type="Proteomes" id="UP000095649"/>
    </source>
</evidence>
<reference evidence="9 11" key="1">
    <citation type="submission" date="2015-09" db="EMBL/GenBank/DDBJ databases">
        <authorList>
            <consortium name="Pathogen Informatics"/>
        </authorList>
    </citation>
    <scope>NUCLEOTIDE SEQUENCE [LARGE SCALE GENOMIC DNA]</scope>
    <source>
        <strain evidence="9 11">2789STDY5834970</strain>
    </source>
</reference>
<keyword evidence="6 7" id="KW-0234">DNA repair</keyword>
<comment type="function">
    <text evidence="7">May play a role in DNA repair. It seems to be involved in an RecBC-independent recombinational process of DNA repair. It may act with RecF and RecO.</text>
</comment>
<dbReference type="EMBL" id="CYXN01000001">
    <property type="protein sequence ID" value="CUM74399.1"/>
    <property type="molecule type" value="Genomic_DNA"/>
</dbReference>
<evidence type="ECO:0000256" key="1">
    <source>
        <dbReference type="ARBA" id="ARBA00022723"/>
    </source>
</evidence>
<dbReference type="AlphaFoldDB" id="A0A173R9V8"/>
<dbReference type="RefSeq" id="WP_055184757.1">
    <property type="nucleotide sequence ID" value="NZ_CYXN01000001.1"/>
</dbReference>
<keyword evidence="5 7" id="KW-0233">DNA recombination</keyword>
<evidence type="ECO:0000313" key="10">
    <source>
        <dbReference type="EMBL" id="PDX83543.1"/>
    </source>
</evidence>
<evidence type="ECO:0000256" key="2">
    <source>
        <dbReference type="ARBA" id="ARBA00022763"/>
    </source>
</evidence>
<evidence type="ECO:0000259" key="8">
    <source>
        <dbReference type="PROSITE" id="PS50880"/>
    </source>
</evidence>
<dbReference type="EMBL" id="NMTZ01000026">
    <property type="protein sequence ID" value="PDX83543.1"/>
    <property type="molecule type" value="Genomic_DNA"/>
</dbReference>
<dbReference type="GO" id="GO:0006281">
    <property type="term" value="P:DNA repair"/>
    <property type="evidence" value="ECO:0007669"/>
    <property type="project" value="UniProtKB-UniRule"/>
</dbReference>
<keyword evidence="4 7" id="KW-0862">Zinc</keyword>
<keyword evidence="3 7" id="KW-0863">Zinc-finger</keyword>
<dbReference type="InterPro" id="IPR006171">
    <property type="entry name" value="TOPRIM_dom"/>
</dbReference>
<protein>
    <recommendedName>
        <fullName evidence="7">Recombination protein RecR</fullName>
    </recommendedName>
</protein>
<dbReference type="GO" id="GO:0008270">
    <property type="term" value="F:zinc ion binding"/>
    <property type="evidence" value="ECO:0007669"/>
    <property type="project" value="UniProtKB-KW"/>
</dbReference>
<dbReference type="Proteomes" id="UP000220480">
    <property type="component" value="Unassembled WGS sequence"/>
</dbReference>
<dbReference type="PROSITE" id="PS01300">
    <property type="entry name" value="RECR"/>
    <property type="match status" value="1"/>
</dbReference>
<dbReference type="GO" id="GO:0006310">
    <property type="term" value="P:DNA recombination"/>
    <property type="evidence" value="ECO:0007669"/>
    <property type="project" value="UniProtKB-UniRule"/>
</dbReference>
<dbReference type="NCBIfam" id="TIGR00615">
    <property type="entry name" value="recR"/>
    <property type="match status" value="1"/>
</dbReference>
<evidence type="ECO:0000313" key="12">
    <source>
        <dbReference type="Proteomes" id="UP000220480"/>
    </source>
</evidence>
<keyword evidence="1 7" id="KW-0479">Metal-binding</keyword>
<dbReference type="CDD" id="cd01025">
    <property type="entry name" value="TOPRIM_recR"/>
    <property type="match status" value="1"/>
</dbReference>
<feature type="domain" description="Toprim" evidence="8">
    <location>
        <begin position="81"/>
        <end position="176"/>
    </location>
</feature>
<sequence>MDYTAAPLEKLIEEFGKFQGVGRKGATRMAYQVLSMSDKDAAALADAIRGAHTRLHRCRICQNYTDADLCPVCASAKRDTSVICVVEKPRDVQAFERTREYNGLYHVLHGLLDPLAGVGAEQLTVKELLARLKDDTVKEVIMAMNPTVEGEATAMYLAKLIKPLGIRVTRLASGLPVGASLEYADETTLYRALSGRGEL</sequence>
<dbReference type="HAMAP" id="MF_00017">
    <property type="entry name" value="RecR"/>
    <property type="match status" value="1"/>
</dbReference>
<evidence type="ECO:0000256" key="5">
    <source>
        <dbReference type="ARBA" id="ARBA00023172"/>
    </source>
</evidence>
<reference evidence="10" key="3">
    <citation type="submission" date="2017-07" db="EMBL/GenBank/DDBJ databases">
        <authorList>
            <person name="Sun Z.S."/>
            <person name="Albrecht U."/>
            <person name="Echele G."/>
            <person name="Lee C.C."/>
        </authorList>
    </citation>
    <scope>NUCLEOTIDE SEQUENCE</scope>
    <source>
        <strain evidence="10">CNCM I 4644</strain>
    </source>
</reference>
<dbReference type="SUPFAM" id="SSF111304">
    <property type="entry name" value="Recombination protein RecR"/>
    <property type="match status" value="1"/>
</dbReference>
<name>A0A173R9V8_9FIRM</name>
<keyword evidence="2 7" id="KW-0227">DNA damage</keyword>
<dbReference type="InterPro" id="IPR000093">
    <property type="entry name" value="DNA_Rcmb_RecR"/>
</dbReference>
<evidence type="ECO:0000256" key="3">
    <source>
        <dbReference type="ARBA" id="ARBA00022771"/>
    </source>
</evidence>
<organism evidence="9 11">
    <name type="scientific">Faecalibacterium prausnitzii</name>
    <dbReference type="NCBI Taxonomy" id="853"/>
    <lineage>
        <taxon>Bacteria</taxon>
        <taxon>Bacillati</taxon>
        <taxon>Bacillota</taxon>
        <taxon>Clostridia</taxon>
        <taxon>Eubacteriales</taxon>
        <taxon>Oscillospiraceae</taxon>
        <taxon>Faecalibacterium</taxon>
    </lineage>
</organism>
<evidence type="ECO:0000256" key="4">
    <source>
        <dbReference type="ARBA" id="ARBA00022833"/>
    </source>
</evidence>
<comment type="similarity">
    <text evidence="7">Belongs to the RecR family.</text>
</comment>
<dbReference type="Gene3D" id="6.10.250.240">
    <property type="match status" value="1"/>
</dbReference>
<dbReference type="PANTHER" id="PTHR30446">
    <property type="entry name" value="RECOMBINATION PROTEIN RECR"/>
    <property type="match status" value="1"/>
</dbReference>
<accession>A0A173R9V8</accession>
<gene>
    <name evidence="7 9" type="primary">recR</name>
    <name evidence="10" type="ORF">CGS59_11740</name>
    <name evidence="9" type="ORF">ERS852582_00351</name>
</gene>
<dbReference type="Gene3D" id="3.40.1360.10">
    <property type="match status" value="1"/>
</dbReference>
<proteinExistence type="inferred from homology"/>
<dbReference type="Proteomes" id="UP000095649">
    <property type="component" value="Unassembled WGS sequence"/>
</dbReference>
<dbReference type="Pfam" id="PF13662">
    <property type="entry name" value="Toprim_4"/>
    <property type="match status" value="1"/>
</dbReference>
<dbReference type="Pfam" id="PF21175">
    <property type="entry name" value="RecR_C"/>
    <property type="match status" value="1"/>
</dbReference>
<dbReference type="Pfam" id="PF21176">
    <property type="entry name" value="RecR_HhH"/>
    <property type="match status" value="1"/>
</dbReference>
<reference evidence="10 12" key="2">
    <citation type="journal article" date="2017" name="Front. Microbiol.">
        <title>New Insights into the Diversity of the Genus Faecalibacterium.</title>
        <authorList>
            <person name="Benevides L."/>
            <person name="Burman S."/>
            <person name="Martin R."/>
            <person name="Robert V."/>
            <person name="Thomas M."/>
            <person name="Miquel S."/>
            <person name="Chain F."/>
            <person name="Sokol H."/>
            <person name="Bermudez-Humaran L.G."/>
            <person name="Morrison M."/>
            <person name="Langella P."/>
            <person name="Azevedo V.A."/>
            <person name="Chatel J.M."/>
            <person name="Soares S."/>
        </authorList>
    </citation>
    <scope>NUCLEOTIDE SEQUENCE [LARGE SCALE GENOMIC DNA]</scope>
    <source>
        <strain evidence="10 12">CNCM I 4644</strain>
    </source>
</reference>
<dbReference type="InterPro" id="IPR015967">
    <property type="entry name" value="Rcmb_RecR_Znf"/>
</dbReference>
<dbReference type="Gene3D" id="3.30.60.80">
    <property type="match status" value="1"/>
</dbReference>
<evidence type="ECO:0000313" key="9">
    <source>
        <dbReference type="EMBL" id="CUM74399.1"/>
    </source>
</evidence>
<dbReference type="SMART" id="SM00493">
    <property type="entry name" value="TOPRIM"/>
    <property type="match status" value="1"/>
</dbReference>
<dbReference type="InterPro" id="IPR034137">
    <property type="entry name" value="TOPRIM_RecR"/>
</dbReference>
<dbReference type="GO" id="GO:0003677">
    <property type="term" value="F:DNA binding"/>
    <property type="evidence" value="ECO:0007669"/>
    <property type="project" value="UniProtKB-UniRule"/>
</dbReference>
<evidence type="ECO:0000256" key="6">
    <source>
        <dbReference type="ARBA" id="ARBA00023204"/>
    </source>
</evidence>
<dbReference type="OrthoDB" id="9802672at2"/>